<sequence>MYGLTRERWNERNEMSIGIAGAYPCPTKKQNIETLVSSLIASVYEPDAEIGWIADPRKYKFGNETINWGDLSVVSVDEDGDRFTVNIEEAAPGCELFQSWIEGWLSRWGWDCEAVTEW</sequence>
<accession>A0A0F9L1Y9</accession>
<name>A0A0F9L1Y9_9ZZZZ</name>
<reference evidence="1" key="1">
    <citation type="journal article" date="2015" name="Nature">
        <title>Complex archaea that bridge the gap between prokaryotes and eukaryotes.</title>
        <authorList>
            <person name="Spang A."/>
            <person name="Saw J.H."/>
            <person name="Jorgensen S.L."/>
            <person name="Zaremba-Niedzwiedzka K."/>
            <person name="Martijn J."/>
            <person name="Lind A.E."/>
            <person name="van Eijk R."/>
            <person name="Schleper C."/>
            <person name="Guy L."/>
            <person name="Ettema T.J."/>
        </authorList>
    </citation>
    <scope>NUCLEOTIDE SEQUENCE</scope>
</reference>
<dbReference type="AlphaFoldDB" id="A0A0F9L1Y9"/>
<gene>
    <name evidence="1" type="ORF">LCGC14_1333160</name>
</gene>
<proteinExistence type="predicted"/>
<protein>
    <submittedName>
        <fullName evidence="1">Uncharacterized protein</fullName>
    </submittedName>
</protein>
<evidence type="ECO:0000313" key="1">
    <source>
        <dbReference type="EMBL" id="KKM81111.1"/>
    </source>
</evidence>
<dbReference type="EMBL" id="LAZR01008076">
    <property type="protein sequence ID" value="KKM81111.1"/>
    <property type="molecule type" value="Genomic_DNA"/>
</dbReference>
<organism evidence="1">
    <name type="scientific">marine sediment metagenome</name>
    <dbReference type="NCBI Taxonomy" id="412755"/>
    <lineage>
        <taxon>unclassified sequences</taxon>
        <taxon>metagenomes</taxon>
        <taxon>ecological metagenomes</taxon>
    </lineage>
</organism>
<comment type="caution">
    <text evidence="1">The sequence shown here is derived from an EMBL/GenBank/DDBJ whole genome shotgun (WGS) entry which is preliminary data.</text>
</comment>